<dbReference type="Pfam" id="PF20671">
    <property type="entry name" value="COG3_C"/>
    <property type="match status" value="1"/>
</dbReference>
<dbReference type="PANTHER" id="PTHR13302:SF8">
    <property type="entry name" value="CONSERVED OLIGOMERIC GOLGI COMPLEX SUBUNIT 3"/>
    <property type="match status" value="1"/>
</dbReference>
<dbReference type="PANTHER" id="PTHR13302">
    <property type="entry name" value="CONSERVED OLIGOMERIC GOLGI COMPLEX COMPONENT 3"/>
    <property type="match status" value="1"/>
</dbReference>
<name>A0A8J4YWG3_CHIOP</name>
<dbReference type="GO" id="GO:0006886">
    <property type="term" value="P:intracellular protein transport"/>
    <property type="evidence" value="ECO:0007669"/>
    <property type="project" value="InterPro"/>
</dbReference>
<dbReference type="Proteomes" id="UP000770661">
    <property type="component" value="Unassembled WGS sequence"/>
</dbReference>
<protein>
    <submittedName>
        <fullName evidence="2">Conserved oligomeric Golgi complex subunit 3</fullName>
    </submittedName>
</protein>
<feature type="domain" description="Conserved oligomeric Golgi complex subunit 3 C-terminal" evidence="1">
    <location>
        <begin position="1"/>
        <end position="146"/>
    </location>
</feature>
<dbReference type="GO" id="GO:0005801">
    <property type="term" value="C:cis-Golgi network"/>
    <property type="evidence" value="ECO:0007669"/>
    <property type="project" value="InterPro"/>
</dbReference>
<reference evidence="2" key="1">
    <citation type="submission" date="2020-07" db="EMBL/GenBank/DDBJ databases">
        <title>The High-quality genome of the commercially important snow crab, Chionoecetes opilio.</title>
        <authorList>
            <person name="Jeong J.-H."/>
            <person name="Ryu S."/>
        </authorList>
    </citation>
    <scope>NUCLEOTIDE SEQUENCE</scope>
    <source>
        <strain evidence="2">MADBK_172401_WGS</strain>
        <tissue evidence="2">Digestive gland</tissue>
    </source>
</reference>
<organism evidence="2 3">
    <name type="scientific">Chionoecetes opilio</name>
    <name type="common">Atlantic snow crab</name>
    <name type="synonym">Cancer opilio</name>
    <dbReference type="NCBI Taxonomy" id="41210"/>
    <lineage>
        <taxon>Eukaryota</taxon>
        <taxon>Metazoa</taxon>
        <taxon>Ecdysozoa</taxon>
        <taxon>Arthropoda</taxon>
        <taxon>Crustacea</taxon>
        <taxon>Multicrustacea</taxon>
        <taxon>Malacostraca</taxon>
        <taxon>Eumalacostraca</taxon>
        <taxon>Eucarida</taxon>
        <taxon>Decapoda</taxon>
        <taxon>Pleocyemata</taxon>
        <taxon>Brachyura</taxon>
        <taxon>Eubrachyura</taxon>
        <taxon>Majoidea</taxon>
        <taxon>Majidae</taxon>
        <taxon>Chionoecetes</taxon>
    </lineage>
</organism>
<keyword evidence="3" id="KW-1185">Reference proteome</keyword>
<gene>
    <name evidence="2" type="primary">COG3</name>
    <name evidence="2" type="ORF">GWK47_003387</name>
</gene>
<comment type="caution">
    <text evidence="2">The sequence shown here is derived from an EMBL/GenBank/DDBJ whole genome shotgun (WGS) entry which is preliminary data.</text>
</comment>
<dbReference type="GO" id="GO:0007030">
    <property type="term" value="P:Golgi organization"/>
    <property type="evidence" value="ECO:0007669"/>
    <property type="project" value="TreeGrafter"/>
</dbReference>
<dbReference type="GO" id="GO:0006891">
    <property type="term" value="P:intra-Golgi vesicle-mediated transport"/>
    <property type="evidence" value="ECO:0007669"/>
    <property type="project" value="TreeGrafter"/>
</dbReference>
<evidence type="ECO:0000313" key="3">
    <source>
        <dbReference type="Proteomes" id="UP000770661"/>
    </source>
</evidence>
<dbReference type="InterPro" id="IPR007265">
    <property type="entry name" value="COG_su3"/>
</dbReference>
<evidence type="ECO:0000313" key="2">
    <source>
        <dbReference type="EMBL" id="KAG0729846.1"/>
    </source>
</evidence>
<dbReference type="AlphaFoldDB" id="A0A8J4YWG3"/>
<dbReference type="InterPro" id="IPR048685">
    <property type="entry name" value="COG3_C"/>
</dbReference>
<dbReference type="GO" id="GO:0016020">
    <property type="term" value="C:membrane"/>
    <property type="evidence" value="ECO:0007669"/>
    <property type="project" value="InterPro"/>
</dbReference>
<sequence>MIEEHLQNNPTQLAPLTSVVHQMLEDSQERLVYRAHIYVQTDIANFAPSPGDLAYPGKLQMMESIAETLALQRKELHSRNASVSSMSSIRSATSEEVANITGAGEERFSRVGTSPADLHGMWYPTVRRTLMCLFKLYRCVDRSIFQVDLCDVKQRFSPYELFKWL</sequence>
<evidence type="ECO:0000259" key="1">
    <source>
        <dbReference type="Pfam" id="PF20671"/>
    </source>
</evidence>
<dbReference type="EMBL" id="JACEEZ010000748">
    <property type="protein sequence ID" value="KAG0729846.1"/>
    <property type="molecule type" value="Genomic_DNA"/>
</dbReference>
<dbReference type="OrthoDB" id="296793at2759"/>
<dbReference type="GO" id="GO:0017119">
    <property type="term" value="C:Golgi transport complex"/>
    <property type="evidence" value="ECO:0007669"/>
    <property type="project" value="TreeGrafter"/>
</dbReference>
<proteinExistence type="predicted"/>
<accession>A0A8J4YWG3</accession>